<comment type="similarity">
    <text evidence="1">Belongs to the Gfa family.</text>
</comment>
<dbReference type="GO" id="GO:0016846">
    <property type="term" value="F:carbon-sulfur lyase activity"/>
    <property type="evidence" value="ECO:0007669"/>
    <property type="project" value="InterPro"/>
</dbReference>
<name>A0A6M1R529_9GAMM</name>
<dbReference type="EMBL" id="JAALDL010000003">
    <property type="protein sequence ID" value="NGN97243.1"/>
    <property type="molecule type" value="Genomic_DNA"/>
</dbReference>
<keyword evidence="3" id="KW-0862">Zinc</keyword>
<dbReference type="PANTHER" id="PTHR33337">
    <property type="entry name" value="GFA DOMAIN-CONTAINING PROTEIN"/>
    <property type="match status" value="1"/>
</dbReference>
<proteinExistence type="inferred from homology"/>
<dbReference type="PROSITE" id="PS51891">
    <property type="entry name" value="CENP_V_GFA"/>
    <property type="match status" value="1"/>
</dbReference>
<dbReference type="SUPFAM" id="SSF51316">
    <property type="entry name" value="Mss4-like"/>
    <property type="match status" value="1"/>
</dbReference>
<dbReference type="GO" id="GO:0046872">
    <property type="term" value="F:metal ion binding"/>
    <property type="evidence" value="ECO:0007669"/>
    <property type="project" value="UniProtKB-KW"/>
</dbReference>
<gene>
    <name evidence="6" type="ORF">G5S52_06095</name>
</gene>
<feature type="domain" description="CENP-V/GFA" evidence="5">
    <location>
        <begin position="7"/>
        <end position="125"/>
    </location>
</feature>
<protein>
    <submittedName>
        <fullName evidence="6">GFA family protein</fullName>
    </submittedName>
</protein>
<keyword evidence="7" id="KW-1185">Reference proteome</keyword>
<dbReference type="Gene3D" id="3.90.1590.10">
    <property type="entry name" value="glutathione-dependent formaldehyde- activating enzyme (gfa)"/>
    <property type="match status" value="1"/>
</dbReference>
<dbReference type="PANTHER" id="PTHR33337:SF40">
    <property type="entry name" value="CENP-V_GFA DOMAIN-CONTAINING PROTEIN-RELATED"/>
    <property type="match status" value="1"/>
</dbReference>
<dbReference type="InterPro" id="IPR006913">
    <property type="entry name" value="CENP-V/GFA"/>
</dbReference>
<sequence>MSKPASYKGECLCGQIQYEVDHIELKMGHCHCSMCRKFHGAAFATFGEAKAENFRFTKGKDKLKVYAAENGTKRTFCENCGSSLLFEASNCDGRLVEFTLGTLESDIPLKPDAHIFKKFKAQWYDITDELPQFDEGRQSNP</sequence>
<organism evidence="6 7">
    <name type="scientific">Grimontia sedimenti</name>
    <dbReference type="NCBI Taxonomy" id="2711294"/>
    <lineage>
        <taxon>Bacteria</taxon>
        <taxon>Pseudomonadati</taxon>
        <taxon>Pseudomonadota</taxon>
        <taxon>Gammaproteobacteria</taxon>
        <taxon>Vibrionales</taxon>
        <taxon>Vibrionaceae</taxon>
        <taxon>Grimontia</taxon>
    </lineage>
</organism>
<keyword evidence="4" id="KW-0456">Lyase</keyword>
<evidence type="ECO:0000256" key="1">
    <source>
        <dbReference type="ARBA" id="ARBA00005495"/>
    </source>
</evidence>
<keyword evidence="2" id="KW-0479">Metal-binding</keyword>
<comment type="caution">
    <text evidence="6">The sequence shown here is derived from an EMBL/GenBank/DDBJ whole genome shotgun (WGS) entry which is preliminary data.</text>
</comment>
<evidence type="ECO:0000256" key="3">
    <source>
        <dbReference type="ARBA" id="ARBA00022833"/>
    </source>
</evidence>
<evidence type="ECO:0000259" key="5">
    <source>
        <dbReference type="PROSITE" id="PS51891"/>
    </source>
</evidence>
<dbReference type="Proteomes" id="UP000473008">
    <property type="component" value="Unassembled WGS sequence"/>
</dbReference>
<evidence type="ECO:0000256" key="2">
    <source>
        <dbReference type="ARBA" id="ARBA00022723"/>
    </source>
</evidence>
<evidence type="ECO:0000313" key="6">
    <source>
        <dbReference type="EMBL" id="NGN97243.1"/>
    </source>
</evidence>
<evidence type="ECO:0000313" key="7">
    <source>
        <dbReference type="Proteomes" id="UP000473008"/>
    </source>
</evidence>
<dbReference type="InterPro" id="IPR011057">
    <property type="entry name" value="Mss4-like_sf"/>
</dbReference>
<accession>A0A6M1R529</accession>
<dbReference type="RefSeq" id="WP_165012250.1">
    <property type="nucleotide sequence ID" value="NZ_JAALDL010000003.1"/>
</dbReference>
<dbReference type="Pfam" id="PF04828">
    <property type="entry name" value="GFA"/>
    <property type="match status" value="1"/>
</dbReference>
<reference evidence="6 7" key="1">
    <citation type="submission" date="2020-02" db="EMBL/GenBank/DDBJ databases">
        <title>The draft genome of Grimontia sedimenta sp. nov., isolated from benthic sediments near coral reefs south of Kuwait.</title>
        <authorList>
            <person name="Mahmoud H.M."/>
            <person name="Jose L."/>
            <person name="Eapen S."/>
        </authorList>
    </citation>
    <scope>NUCLEOTIDE SEQUENCE [LARGE SCALE GENOMIC DNA]</scope>
    <source>
        <strain evidence="6 7">S25</strain>
    </source>
</reference>
<dbReference type="AlphaFoldDB" id="A0A6M1R529"/>
<evidence type="ECO:0000256" key="4">
    <source>
        <dbReference type="ARBA" id="ARBA00023239"/>
    </source>
</evidence>